<feature type="chain" id="PRO_5011555691" evidence="1">
    <location>
        <begin position="31"/>
        <end position="283"/>
    </location>
</feature>
<dbReference type="InterPro" id="IPR010239">
    <property type="entry name" value="CHP02001"/>
</dbReference>
<dbReference type="STRING" id="758825.SAMN02982985_03651"/>
<keyword evidence="1" id="KW-0732">Signal</keyword>
<dbReference type="Pfam" id="PF09694">
    <property type="entry name" value="Gcw_chp"/>
    <property type="match status" value="1"/>
</dbReference>
<feature type="signal peptide" evidence="1">
    <location>
        <begin position="1"/>
        <end position="30"/>
    </location>
</feature>
<dbReference type="AlphaFoldDB" id="A0A1I4PVV5"/>
<dbReference type="OrthoDB" id="9793561at2"/>
<sequence>MIAASTFPLKQRAAAVLLATLAALSGAASAADPAPAAAAPPPALDWTNSGNVALVSDYLFRGISQSQGKPTAQATLDFVHVSGFYLGLFGSGVSHAAYNNGGGAEIDVYGGYRHPLNETSNIDAGLVTYWYPGAHYAAGGEDIKYHTQDAKLGVNIGSFNAYGWVTLSKRWFGFAVDPYSGKLVDTRGTLYGEVNWNPELAPGLTLNLHAGKQNVRNLAAFNYVDAKVGVTKTWDSWAVAAAAVYNSGDASKNGTPLWTFFDADGSSRNVVKTRLQVVATRNF</sequence>
<gene>
    <name evidence="2" type="ORF">SAMN02982985_03651</name>
</gene>
<reference evidence="2 3" key="1">
    <citation type="submission" date="2016-10" db="EMBL/GenBank/DDBJ databases">
        <authorList>
            <person name="de Groot N.N."/>
        </authorList>
    </citation>
    <scope>NUCLEOTIDE SEQUENCE [LARGE SCALE GENOMIC DNA]</scope>
    <source>
        <strain evidence="2 3">ATCC 43154</strain>
    </source>
</reference>
<dbReference type="NCBIfam" id="TIGR02001">
    <property type="entry name" value="gcw_chp"/>
    <property type="match status" value="1"/>
</dbReference>
<name>A0A1I4PVV5_9BURK</name>
<evidence type="ECO:0000256" key="1">
    <source>
        <dbReference type="SAM" id="SignalP"/>
    </source>
</evidence>
<protein>
    <submittedName>
        <fullName evidence="2">Uncharacterized protein</fullName>
    </submittedName>
</protein>
<accession>A0A1I4PVV5</accession>
<evidence type="ECO:0000313" key="2">
    <source>
        <dbReference type="EMBL" id="SFM31951.1"/>
    </source>
</evidence>
<keyword evidence="3" id="KW-1185">Reference proteome</keyword>
<dbReference type="EMBL" id="FOTW01000017">
    <property type="protein sequence ID" value="SFM31951.1"/>
    <property type="molecule type" value="Genomic_DNA"/>
</dbReference>
<dbReference type="Proteomes" id="UP000199470">
    <property type="component" value="Unassembled WGS sequence"/>
</dbReference>
<proteinExistence type="predicted"/>
<organism evidence="2 3">
    <name type="scientific">Rugamonas rubra</name>
    <dbReference type="NCBI Taxonomy" id="758825"/>
    <lineage>
        <taxon>Bacteria</taxon>
        <taxon>Pseudomonadati</taxon>
        <taxon>Pseudomonadota</taxon>
        <taxon>Betaproteobacteria</taxon>
        <taxon>Burkholderiales</taxon>
        <taxon>Oxalobacteraceae</taxon>
        <taxon>Telluria group</taxon>
        <taxon>Rugamonas</taxon>
    </lineage>
</organism>
<evidence type="ECO:0000313" key="3">
    <source>
        <dbReference type="Proteomes" id="UP000199470"/>
    </source>
</evidence>